<dbReference type="Proteomes" id="UP000007174">
    <property type="component" value="Unassembled WGS sequence"/>
</dbReference>
<reference evidence="4" key="4">
    <citation type="journal article" date="2017" name="BMC Genomics">
        <title>Gapless genome assembly of Colletotrichum higginsianum reveals chromosome structure and association of transposable elements with secondary metabolite gene clusters.</title>
        <authorList>
            <person name="Dallery J.-F."/>
            <person name="Lapalu N."/>
            <person name="Zampounis A."/>
            <person name="Pigne S."/>
            <person name="Luyten I."/>
            <person name="Amselem J."/>
            <person name="Wittenberg A.H.J."/>
            <person name="Zhou S."/>
            <person name="de Queiroz M.V."/>
            <person name="Robin G.P."/>
            <person name="Auger A."/>
            <person name="Hainaut M."/>
            <person name="Henrissat B."/>
            <person name="Kim K.-T."/>
            <person name="Lee Y.-H."/>
            <person name="Lespinet O."/>
            <person name="Schwartz D.C."/>
            <person name="Thon M.R."/>
            <person name="O'Connell R.J."/>
        </authorList>
    </citation>
    <scope>NUCLEOTIDE SEQUENCE [LARGE SCALE GENOMIC DNA]</scope>
    <source>
        <strain evidence="4">IMI 349063</strain>
    </source>
</reference>
<evidence type="ECO:0000313" key="2">
    <source>
        <dbReference type="EMBL" id="OBR09581.1"/>
    </source>
</evidence>
<reference evidence="2" key="3">
    <citation type="submission" date="2016-02" db="EMBL/GenBank/DDBJ databases">
        <title>Resequencing and annotation of the Colletotrichum higginsianum genome.</title>
        <authorList>
            <person name="O'Connell R."/>
            <person name="Zambounis A."/>
            <person name="Thon M."/>
            <person name="Dallery J.-F."/>
        </authorList>
    </citation>
    <scope>NUCLEOTIDE SEQUENCE [LARGE SCALE GENOMIC DNA]</scope>
    <source>
        <strain evidence="2">IMI 349063</strain>
    </source>
</reference>
<dbReference type="VEuPathDB" id="FungiDB:CH63R_08346"/>
<dbReference type="RefSeq" id="XP_018158098.1">
    <property type="nucleotide sequence ID" value="XM_018303320.1"/>
</dbReference>
<evidence type="ECO:0000313" key="4">
    <source>
        <dbReference type="Proteomes" id="UP000092177"/>
    </source>
</evidence>
<protein>
    <submittedName>
        <fullName evidence="1">Uncharacterized protein</fullName>
    </submittedName>
</protein>
<dbReference type="EMBL" id="LTAN01000005">
    <property type="protein sequence ID" value="OBR09581.1"/>
    <property type="molecule type" value="Genomic_DNA"/>
</dbReference>
<dbReference type="GeneID" id="28867427"/>
<dbReference type="AlphaFoldDB" id="H1VTP6"/>
<reference evidence="3" key="2">
    <citation type="journal article" date="2012" name="Nat. Genet.">
        <title>Lifestyle transitions in plant pathogenic Colletotrichum fungi deciphered by genome and transcriptome analyses.</title>
        <authorList>
            <person name="O'Connell R.J."/>
            <person name="Thon M.R."/>
            <person name="Hacquard S."/>
            <person name="Amyotte S.G."/>
            <person name="Kleemann J."/>
            <person name="Torres M.F."/>
            <person name="Damm U."/>
            <person name="Buiate E.A."/>
            <person name="Epstein L."/>
            <person name="Alkan N."/>
            <person name="Altmueller J."/>
            <person name="Alvarado-Balderrama L."/>
            <person name="Bauser C.A."/>
            <person name="Becker C."/>
            <person name="Birren B.W."/>
            <person name="Chen Z."/>
            <person name="Choi J."/>
            <person name="Crouch J.A."/>
            <person name="Duvick J.P."/>
            <person name="Farman M.A."/>
            <person name="Gan P."/>
            <person name="Heiman D."/>
            <person name="Henrissat B."/>
            <person name="Howard R.J."/>
            <person name="Kabbage M."/>
            <person name="Koch C."/>
            <person name="Kracher B."/>
            <person name="Kubo Y."/>
            <person name="Law A.D."/>
            <person name="Lebrun M.-H."/>
            <person name="Lee Y.-H."/>
            <person name="Miyara I."/>
            <person name="Moore N."/>
            <person name="Neumann U."/>
            <person name="Nordstroem K."/>
            <person name="Panaccione D.G."/>
            <person name="Panstruga R."/>
            <person name="Place M."/>
            <person name="Proctor R.H."/>
            <person name="Prusky D."/>
            <person name="Rech G."/>
            <person name="Reinhardt R."/>
            <person name="Rollins J.A."/>
            <person name="Rounsley S."/>
            <person name="Schardl C.L."/>
            <person name="Schwartz D.C."/>
            <person name="Shenoy N."/>
            <person name="Shirasu K."/>
            <person name="Sikhakolli U.R."/>
            <person name="Stueber K."/>
            <person name="Sukno S.A."/>
            <person name="Sweigard J.A."/>
            <person name="Takano Y."/>
            <person name="Takahara H."/>
            <person name="Trail F."/>
            <person name="van der Does H.C."/>
            <person name="Voll L.M."/>
            <person name="Will I."/>
            <person name="Young S."/>
            <person name="Zeng Q."/>
            <person name="Zhang J."/>
            <person name="Zhou S."/>
            <person name="Dickman M.B."/>
            <person name="Schulze-Lefert P."/>
            <person name="Ver Loren van Themaat E."/>
            <person name="Ma L.-J."/>
            <person name="Vaillancourt L.J."/>
        </authorList>
    </citation>
    <scope>NUCLEOTIDE SEQUENCE [LARGE SCALE GENOMIC DNA]</scope>
    <source>
        <strain evidence="3">IMI 349063</strain>
    </source>
</reference>
<keyword evidence="4" id="KW-1185">Reference proteome</keyword>
<proteinExistence type="predicted"/>
<dbReference type="KEGG" id="chig:CH63R_08346"/>
<name>H1VTP6_COLHI</name>
<evidence type="ECO:0000313" key="1">
    <source>
        <dbReference type="EMBL" id="CCF43604.1"/>
    </source>
</evidence>
<dbReference type="Proteomes" id="UP000092177">
    <property type="component" value="Chromosome 5"/>
</dbReference>
<evidence type="ECO:0000313" key="3">
    <source>
        <dbReference type="Proteomes" id="UP000007174"/>
    </source>
</evidence>
<reference evidence="1" key="1">
    <citation type="submission" date="2011-12" db="EMBL/GenBank/DDBJ databases">
        <title>The genome sequence of Colletotrichum higginsianum IMI 34906.</title>
        <authorList>
            <person name="Ma L.-J."/>
            <person name="O'Connell R."/>
            <person name="van Themaat E.V.L."/>
            <person name="Stueber K."/>
            <person name="Young S.K."/>
            <person name="Zeng Q."/>
            <person name="Gargeya S."/>
            <person name="Fitzgerald M."/>
            <person name="Haas B."/>
            <person name="Abouelleil A."/>
            <person name="Alvarado L."/>
            <person name="Arachchi H.M."/>
            <person name="Berlin A."/>
            <person name="Chapman S.B."/>
            <person name="Gearin G."/>
            <person name="Goldberg J."/>
            <person name="Griggs A."/>
            <person name="Gujja S."/>
            <person name="Hansen M."/>
            <person name="Heiman D."/>
            <person name="Howarth C."/>
            <person name="Larimer J."/>
            <person name="Lui A."/>
            <person name="MacDonald P.J.P."/>
            <person name="McCowen C."/>
            <person name="Montmayeur A."/>
            <person name="Murphy C."/>
            <person name="Neiman D."/>
            <person name="Pearson M."/>
            <person name="Priest M."/>
            <person name="Roberts A."/>
            <person name="Saif S."/>
            <person name="Shea T."/>
            <person name="Sisk P."/>
            <person name="Stolte C."/>
            <person name="Sykes S."/>
            <person name="Wortman J."/>
            <person name="Nusbaum C."/>
            <person name="Birren B."/>
        </authorList>
    </citation>
    <scope>NUCLEOTIDE SEQUENCE</scope>
    <source>
        <strain evidence="1">IMI 349063</strain>
    </source>
</reference>
<accession>H1VTP6</accession>
<dbReference type="EMBL" id="CACQ02006223">
    <property type="protein sequence ID" value="CCF43604.1"/>
    <property type="molecule type" value="Genomic_DNA"/>
</dbReference>
<dbReference type="HOGENOM" id="CLU_2722094_0_0_1"/>
<gene>
    <name evidence="1" type="ORF">CH063_03125</name>
    <name evidence="2" type="ORF">CH63R_08346</name>
</gene>
<sequence>MARCSGYDVKRSSAMTMEKQVAKALSRYGTGNFIGGTMSGTCTLLNIRHCDLDTYDVPLAAMVCVGLVIEPR</sequence>
<organism evidence="1 3">
    <name type="scientific">Colletotrichum higginsianum (strain IMI 349063)</name>
    <name type="common">Crucifer anthracnose fungus</name>
    <dbReference type="NCBI Taxonomy" id="759273"/>
    <lineage>
        <taxon>Eukaryota</taxon>
        <taxon>Fungi</taxon>
        <taxon>Dikarya</taxon>
        <taxon>Ascomycota</taxon>
        <taxon>Pezizomycotina</taxon>
        <taxon>Sordariomycetes</taxon>
        <taxon>Hypocreomycetidae</taxon>
        <taxon>Glomerellales</taxon>
        <taxon>Glomerellaceae</taxon>
        <taxon>Colletotrichum</taxon>
        <taxon>Colletotrichum destructivum species complex</taxon>
    </lineage>
</organism>